<evidence type="ECO:0000256" key="1">
    <source>
        <dbReference type="SAM" id="MobiDB-lite"/>
    </source>
</evidence>
<feature type="compositionally biased region" description="Basic and acidic residues" evidence="1">
    <location>
        <begin position="95"/>
        <end position="114"/>
    </location>
</feature>
<reference evidence="3 4" key="1">
    <citation type="journal article" date="2022" name="Genome Biol. Evol.">
        <title>Host diet, physiology and behaviors set the stage for Lachnospiraceae cladogenesis.</title>
        <authorList>
            <person name="Vera-Ponce De Leon A."/>
            <person name="Schneider M."/>
            <person name="Jahnes B.C."/>
            <person name="Sadowski V."/>
            <person name="Camuy-Velez L.A."/>
            <person name="Duan J."/>
            <person name="Sabree Z.L."/>
        </authorList>
    </citation>
    <scope>NUCLEOTIDE SEQUENCE [LARGE SCALE GENOMIC DNA]</scope>
    <source>
        <strain evidence="3 4">PAL113</strain>
    </source>
</reference>
<feature type="region of interest" description="Disordered" evidence="1">
    <location>
        <begin position="95"/>
        <end position="154"/>
    </location>
</feature>
<protein>
    <submittedName>
        <fullName evidence="3">DUF2953 domain-containing protein</fullName>
    </submittedName>
</protein>
<evidence type="ECO:0000256" key="2">
    <source>
        <dbReference type="SAM" id="Phobius"/>
    </source>
</evidence>
<evidence type="ECO:0000313" key="3">
    <source>
        <dbReference type="EMBL" id="MCP1101105.1"/>
    </source>
</evidence>
<name>A0ABT1E5I5_9FIRM</name>
<comment type="caution">
    <text evidence="3">The sequence shown here is derived from an EMBL/GenBank/DDBJ whole genome shotgun (WGS) entry which is preliminary data.</text>
</comment>
<proteinExistence type="predicted"/>
<dbReference type="RefSeq" id="WP_262064892.1">
    <property type="nucleotide sequence ID" value="NZ_JAMXOD010000002.1"/>
</dbReference>
<gene>
    <name evidence="3" type="ORF">NK125_01590</name>
</gene>
<accession>A0ABT1E5I5</accession>
<keyword evidence="2" id="KW-0472">Membrane</keyword>
<evidence type="ECO:0000313" key="4">
    <source>
        <dbReference type="Proteomes" id="UP001523566"/>
    </source>
</evidence>
<dbReference type="EMBL" id="JAMZFW010000002">
    <property type="protein sequence ID" value="MCP1101105.1"/>
    <property type="molecule type" value="Genomic_DNA"/>
</dbReference>
<keyword evidence="4" id="KW-1185">Reference proteome</keyword>
<keyword evidence="2" id="KW-1133">Transmembrane helix</keyword>
<keyword evidence="2" id="KW-0812">Transmembrane</keyword>
<feature type="compositionally biased region" description="Basic and acidic residues" evidence="1">
    <location>
        <begin position="121"/>
        <end position="142"/>
    </location>
</feature>
<dbReference type="Proteomes" id="UP001523566">
    <property type="component" value="Unassembled WGS sequence"/>
</dbReference>
<feature type="transmembrane region" description="Helical" evidence="2">
    <location>
        <begin position="6"/>
        <end position="37"/>
    </location>
</feature>
<sequence>MSILGIFLTILKIIGIILLSIIGCILLLMLVILFVAIKYDGEIETKGNLESTQVNLRISWFFKLVRLNYSLKNGKSELVTKILFKTLGGEKENSSEEREVFKEEEFKEPEKAEEKFEEEPKEPKKENQQITEPEEKPKERSPETSPPKKKRKKGYTFQKIYDKIESFGAKLEGLEEKKDKIFNFIQDKNHRAALGQVKEKGIILLKRLKPKYLKGNVCLGFEDPYHTGRVAAIYSVFSPWLYERITLYPNFEDRVLEGDLRIKGNVRVIALVCFLLPLVLKREVRTTYKDIRKFKL</sequence>
<organism evidence="3 4">
    <name type="scientific">Aequitasia blattaphilus</name>
    <dbReference type="NCBI Taxonomy" id="2949332"/>
    <lineage>
        <taxon>Bacteria</taxon>
        <taxon>Bacillati</taxon>
        <taxon>Bacillota</taxon>
        <taxon>Clostridia</taxon>
        <taxon>Lachnospirales</taxon>
        <taxon>Lachnospiraceae</taxon>
        <taxon>Aequitasia</taxon>
    </lineage>
</organism>